<dbReference type="RefSeq" id="WP_088098647.1">
    <property type="nucleotide sequence ID" value="NZ_FMAK01000013.1"/>
</dbReference>
<accession>A0A1G4EAX9</accession>
<protein>
    <submittedName>
        <fullName evidence="1">Uncharacterized protein</fullName>
    </submittedName>
</protein>
<dbReference type="Proteomes" id="UP000195696">
    <property type="component" value="Unassembled WGS sequence"/>
</dbReference>
<dbReference type="EMBL" id="FMAK01000013">
    <property type="protein sequence ID" value="SCB66375.1"/>
    <property type="molecule type" value="Genomic_DNA"/>
</dbReference>
<sequence length="209" mass="24017">MAKKSNSAKEEILIESFNILKDNIEKNGSKLMDIIGKISKFNLDLSVEMWKYIIKNAQNLMKENGYRYTSGVIYAIKQKTSVSTPIEILKNEEEILEACFGLSSDISNYTIAEMIELGEMELADKALELLKSNKNKEESFGSYLEEICESFVDTFEDIETFDEDWDDKEEYDQKVAIASEGSTVLLKWVKTIKDKEQRARLNVTLIDYV</sequence>
<reference evidence="1 2" key="1">
    <citation type="submission" date="2016-08" db="EMBL/GenBank/DDBJ databases">
        <authorList>
            <person name="Seilhamer J.J."/>
        </authorList>
    </citation>
    <scope>NUCLEOTIDE SEQUENCE [LARGE SCALE GENOMIC DNA]</scope>
    <source>
        <strain evidence="1 2">SDA_GO95</strain>
    </source>
</reference>
<dbReference type="AlphaFoldDB" id="A0A1G4EAX9"/>
<evidence type="ECO:0000313" key="2">
    <source>
        <dbReference type="Proteomes" id="UP000195696"/>
    </source>
</evidence>
<proteinExistence type="predicted"/>
<name>A0A1G4EAX9_BACMY</name>
<organism evidence="1 2">
    <name type="scientific">Bacillus mycoides</name>
    <dbReference type="NCBI Taxonomy" id="1405"/>
    <lineage>
        <taxon>Bacteria</taxon>
        <taxon>Bacillati</taxon>
        <taxon>Bacillota</taxon>
        <taxon>Bacilli</taxon>
        <taxon>Bacillales</taxon>
        <taxon>Bacillaceae</taxon>
        <taxon>Bacillus</taxon>
        <taxon>Bacillus cereus group</taxon>
    </lineage>
</organism>
<gene>
    <name evidence="1" type="ORF">BWGO95_00310</name>
</gene>
<evidence type="ECO:0000313" key="1">
    <source>
        <dbReference type="EMBL" id="SCB66375.1"/>
    </source>
</evidence>